<dbReference type="RefSeq" id="WP_138162278.1">
    <property type="nucleotide sequence ID" value="NZ_VAUA01000003.1"/>
</dbReference>
<dbReference type="EMBL" id="VAUA01000003">
    <property type="protein sequence ID" value="TLP67062.1"/>
    <property type="molecule type" value="Genomic_DNA"/>
</dbReference>
<evidence type="ECO:0008006" key="3">
    <source>
        <dbReference type="Google" id="ProtNLM"/>
    </source>
</evidence>
<sequence length="180" mass="19856">MKAKLDLISSVLEEAEYSCSIVEVENGNCLAFENRVSFGFIHCYSDLGGLLRSWRAESEKTLSMFQFQIRSSGDKAWNAYSVFLAFERPDESAVALLARIEEDLSGTRKIARGVNADEDGIRQGLLPLLRIQNPPVLGVVDMVAEIRARSAGLPTKAVDAFLLDAPNSEVLRLMGRSDET</sequence>
<dbReference type="Proteomes" id="UP000305041">
    <property type="component" value="Unassembled WGS sequence"/>
</dbReference>
<proteinExistence type="predicted"/>
<gene>
    <name evidence="1" type="ORF">FEE96_06850</name>
</gene>
<organism evidence="1 2">
    <name type="scientific">Parasedimentitalea maritima</name>
    <dbReference type="NCBI Taxonomy" id="2578117"/>
    <lineage>
        <taxon>Bacteria</taxon>
        <taxon>Pseudomonadati</taxon>
        <taxon>Pseudomonadota</taxon>
        <taxon>Alphaproteobacteria</taxon>
        <taxon>Rhodobacterales</taxon>
        <taxon>Paracoccaceae</taxon>
        <taxon>Parasedimentitalea</taxon>
    </lineage>
</organism>
<evidence type="ECO:0000313" key="2">
    <source>
        <dbReference type="Proteomes" id="UP000305041"/>
    </source>
</evidence>
<keyword evidence="2" id="KW-1185">Reference proteome</keyword>
<protein>
    <recommendedName>
        <fullName evidence="3">DUF4304 domain-containing protein</fullName>
    </recommendedName>
</protein>
<evidence type="ECO:0000313" key="1">
    <source>
        <dbReference type="EMBL" id="TLP67062.1"/>
    </source>
</evidence>
<accession>A0ABY2UWR0</accession>
<comment type="caution">
    <text evidence="1">The sequence shown here is derived from an EMBL/GenBank/DDBJ whole genome shotgun (WGS) entry which is preliminary data.</text>
</comment>
<name>A0ABY2UWR0_9RHOB</name>
<reference evidence="1 2" key="1">
    <citation type="submission" date="2019-05" db="EMBL/GenBank/DDBJ databases">
        <title>Draft genome sequence of Pelagicola sp. DSW4-44.</title>
        <authorList>
            <person name="Oh J."/>
        </authorList>
    </citation>
    <scope>NUCLEOTIDE SEQUENCE [LARGE SCALE GENOMIC DNA]</scope>
    <source>
        <strain evidence="1 2">DSW4-44</strain>
    </source>
</reference>